<dbReference type="STRING" id="360807.ERS852392_02869"/>
<keyword evidence="2" id="KW-1185">Reference proteome</keyword>
<evidence type="ECO:0000313" key="1">
    <source>
        <dbReference type="EMBL" id="CRL42150.1"/>
    </source>
</evidence>
<organism evidence="1 2">
    <name type="scientific">Roseburia inulinivorans</name>
    <dbReference type="NCBI Taxonomy" id="360807"/>
    <lineage>
        <taxon>Bacteria</taxon>
        <taxon>Bacillati</taxon>
        <taxon>Bacillota</taxon>
        <taxon>Clostridia</taxon>
        <taxon>Lachnospirales</taxon>
        <taxon>Lachnospiraceae</taxon>
        <taxon>Roseburia</taxon>
    </lineage>
</organism>
<evidence type="ECO:0000313" key="2">
    <source>
        <dbReference type="Proteomes" id="UP000049828"/>
    </source>
</evidence>
<dbReference type="RefSeq" id="WP_055040252.1">
    <property type="nucleotide sequence ID" value="NZ_CVRS01000099.1"/>
</dbReference>
<dbReference type="EMBL" id="CVRS01000099">
    <property type="protein sequence ID" value="CRL42150.1"/>
    <property type="molecule type" value="Genomic_DNA"/>
</dbReference>
<dbReference type="AlphaFoldDB" id="A0A0M6WWV6"/>
<gene>
    <name evidence="1" type="ORF">RIL183_30931</name>
</gene>
<reference evidence="2" key="1">
    <citation type="submission" date="2015-05" db="EMBL/GenBank/DDBJ databases">
        <authorList>
            <consortium name="Pathogen Informatics"/>
        </authorList>
    </citation>
    <scope>NUCLEOTIDE SEQUENCE [LARGE SCALE GENOMIC DNA]</scope>
    <source>
        <strain evidence="2">L1-83</strain>
    </source>
</reference>
<protein>
    <submittedName>
        <fullName evidence="1">Uncharacterized protein</fullName>
    </submittedName>
</protein>
<accession>A0A0M6WWV6</accession>
<dbReference type="OrthoDB" id="3035045at2"/>
<name>A0A0M6WWV6_9FIRM</name>
<dbReference type="Proteomes" id="UP000049828">
    <property type="component" value="Unassembled WGS sequence"/>
</dbReference>
<sequence length="363" mass="43226">MYYIALNVLHNMNSSRVMLYREMRKHFENQNINSDDEVFELGRKLGLADHVIKYEYDGCMYANFIVPQNGVKRLSEKAKVDFKLYDSELKYKLSEVPVTFDIYPEFIETKMHRVDTIDRVYEEKLMEEKWSRNKTLQRYKKKINSFSELENTICKLNGAFGEREEYHKSLEELITAYGTRRIHTKDSTAWINFRGCYSSKSLNNFWRVYSHIFDYTDKAIEWGGEPLSLQYLSELCDREEKNLKDFLVAAMEDGMIRKIGKDMFSITGHAASIHKCISSKYHLNRLSVIIRRKKKQRFILLIGENSLYSQKIKEVIYCDTKRVENYWRLFEADTLSDVITKIIDIIVAFDIYEDFYYWSLISI</sequence>
<proteinExistence type="predicted"/>